<comment type="caution">
    <text evidence="6">The sequence shown here is derived from an EMBL/GenBank/DDBJ whole genome shotgun (WGS) entry which is preliminary data.</text>
</comment>
<dbReference type="Gene3D" id="3.30.420.140">
    <property type="entry name" value="YqgF/RNase H-like domain"/>
    <property type="match status" value="1"/>
</dbReference>
<evidence type="ECO:0000313" key="6">
    <source>
        <dbReference type="EMBL" id="GAG24810.1"/>
    </source>
</evidence>
<dbReference type="HAMAP" id="MF_00651">
    <property type="entry name" value="Nuclease_YqgF"/>
    <property type="match status" value="1"/>
</dbReference>
<dbReference type="SUPFAM" id="SSF53098">
    <property type="entry name" value="Ribonuclease H-like"/>
    <property type="match status" value="1"/>
</dbReference>
<dbReference type="GO" id="GO:0004518">
    <property type="term" value="F:nuclease activity"/>
    <property type="evidence" value="ECO:0007669"/>
    <property type="project" value="UniProtKB-KW"/>
</dbReference>
<organism evidence="6">
    <name type="scientific">marine sediment metagenome</name>
    <dbReference type="NCBI Taxonomy" id="412755"/>
    <lineage>
        <taxon>unclassified sequences</taxon>
        <taxon>metagenomes</taxon>
        <taxon>ecological metagenomes</taxon>
    </lineage>
</organism>
<name>X0W2L8_9ZZZZ</name>
<evidence type="ECO:0000256" key="1">
    <source>
        <dbReference type="ARBA" id="ARBA00022490"/>
    </source>
</evidence>
<gene>
    <name evidence="6" type="ORF">S01H1_47854</name>
</gene>
<feature type="domain" description="YqgF/RNase H-like" evidence="5">
    <location>
        <begin position="1"/>
        <end position="99"/>
    </location>
</feature>
<sequence length="135" mass="14514">MAILGLDVGDKRIGVALANGLLAIPLTVLDRAGEEADMKKLLALAREHGAERIVVGLPLLMNGSIGMQAEKVLAFSRALSEHVDIPVDTWDERLSTVSAERLLLDTGMKREKRKGKRDAMAAAIILQAYLDGING</sequence>
<evidence type="ECO:0000256" key="3">
    <source>
        <dbReference type="ARBA" id="ARBA00022722"/>
    </source>
</evidence>
<dbReference type="InterPro" id="IPR037027">
    <property type="entry name" value="YqgF/RNaseH-like_dom_sf"/>
</dbReference>
<evidence type="ECO:0000259" key="5">
    <source>
        <dbReference type="SMART" id="SM00732"/>
    </source>
</evidence>
<dbReference type="GO" id="GO:0016787">
    <property type="term" value="F:hydrolase activity"/>
    <property type="evidence" value="ECO:0007669"/>
    <property type="project" value="UniProtKB-KW"/>
</dbReference>
<dbReference type="NCBIfam" id="TIGR00250">
    <property type="entry name" value="RNAse_H_YqgF"/>
    <property type="match status" value="1"/>
</dbReference>
<keyword evidence="1" id="KW-0963">Cytoplasm</keyword>
<dbReference type="GO" id="GO:0000967">
    <property type="term" value="P:rRNA 5'-end processing"/>
    <property type="evidence" value="ECO:0007669"/>
    <property type="project" value="TreeGrafter"/>
</dbReference>
<keyword evidence="2" id="KW-0690">Ribosome biogenesis</keyword>
<dbReference type="PANTHER" id="PTHR33317:SF4">
    <property type="entry name" value="POLYNUCLEOTIDYL TRANSFERASE, RIBONUCLEASE H-LIKE SUPERFAMILY PROTEIN"/>
    <property type="match status" value="1"/>
</dbReference>
<dbReference type="CDD" id="cd16964">
    <property type="entry name" value="YqgF"/>
    <property type="match status" value="1"/>
</dbReference>
<dbReference type="EMBL" id="BARS01030695">
    <property type="protein sequence ID" value="GAG24810.1"/>
    <property type="molecule type" value="Genomic_DNA"/>
</dbReference>
<keyword evidence="4" id="KW-0378">Hydrolase</keyword>
<dbReference type="Pfam" id="PF03652">
    <property type="entry name" value="RuvX"/>
    <property type="match status" value="1"/>
</dbReference>
<dbReference type="InterPro" id="IPR012337">
    <property type="entry name" value="RNaseH-like_sf"/>
</dbReference>
<dbReference type="InterPro" id="IPR005227">
    <property type="entry name" value="YqgF"/>
</dbReference>
<evidence type="ECO:0000256" key="2">
    <source>
        <dbReference type="ARBA" id="ARBA00022517"/>
    </source>
</evidence>
<dbReference type="SMART" id="SM00732">
    <property type="entry name" value="YqgFc"/>
    <property type="match status" value="1"/>
</dbReference>
<dbReference type="GO" id="GO:0005829">
    <property type="term" value="C:cytosol"/>
    <property type="evidence" value="ECO:0007669"/>
    <property type="project" value="TreeGrafter"/>
</dbReference>
<dbReference type="PANTHER" id="PTHR33317">
    <property type="entry name" value="POLYNUCLEOTIDYL TRANSFERASE, RIBONUCLEASE H-LIKE SUPERFAMILY PROTEIN"/>
    <property type="match status" value="1"/>
</dbReference>
<proteinExistence type="inferred from homology"/>
<evidence type="ECO:0000256" key="4">
    <source>
        <dbReference type="ARBA" id="ARBA00022801"/>
    </source>
</evidence>
<accession>X0W2L8</accession>
<keyword evidence="3" id="KW-0540">Nuclease</keyword>
<protein>
    <recommendedName>
        <fullName evidence="5">YqgF/RNase H-like domain-containing protein</fullName>
    </recommendedName>
</protein>
<dbReference type="InterPro" id="IPR006641">
    <property type="entry name" value="YqgF/RNaseH-like_dom"/>
</dbReference>
<reference evidence="6" key="1">
    <citation type="journal article" date="2014" name="Front. Microbiol.">
        <title>High frequency of phylogenetically diverse reductive dehalogenase-homologous genes in deep subseafloor sedimentary metagenomes.</title>
        <authorList>
            <person name="Kawai M."/>
            <person name="Futagami T."/>
            <person name="Toyoda A."/>
            <person name="Takaki Y."/>
            <person name="Nishi S."/>
            <person name="Hori S."/>
            <person name="Arai W."/>
            <person name="Tsubouchi T."/>
            <person name="Morono Y."/>
            <person name="Uchiyama I."/>
            <person name="Ito T."/>
            <person name="Fujiyama A."/>
            <person name="Inagaki F."/>
            <person name="Takami H."/>
        </authorList>
    </citation>
    <scope>NUCLEOTIDE SEQUENCE</scope>
    <source>
        <strain evidence="6">Expedition CK06-06</strain>
    </source>
</reference>
<dbReference type="AlphaFoldDB" id="X0W2L8"/>